<comment type="caution">
    <text evidence="3">The sequence shown here is derived from an EMBL/GenBank/DDBJ whole genome shotgun (WGS) entry which is preliminary data.</text>
</comment>
<keyword evidence="4" id="KW-1185">Reference proteome</keyword>
<dbReference type="InterPro" id="IPR040559">
    <property type="entry name" value="CdiA_C"/>
</dbReference>
<sequence length="325" mass="31604">MARPKGGGGSPSGDGSSTRGDGDAADGDGTSSPRSRPGGVSATSVTRGQEIATQEADLGRAPGGGTGTGWPAGKGDGAGGPDGTESGTGWPADGGESSGSGDSGGGGSSGGGGGNSGGGGGNGGGNGNGGDGDGNGNGGDGSGDGGGDGNGDGADGAGDSATDRENHLTEPSGEPGGEPTGRPTRINPKDDAPTQRSLEMENSAAVKLADAGYQIEQNPSKADVAQARQDHGDFGLPNKNPDYLIEGRVFDAYSPTSANKPIHSLALEVAAKVNAGQTQRVVVNLEDWGGDVSALQRHFHDSPVPNLKELKIINPAGDIMQVVPE</sequence>
<proteinExistence type="predicted"/>
<dbReference type="Pfam" id="PF18451">
    <property type="entry name" value="CdiA_C"/>
    <property type="match status" value="1"/>
</dbReference>
<feature type="region of interest" description="Disordered" evidence="1">
    <location>
        <begin position="1"/>
        <end position="201"/>
    </location>
</feature>
<accession>A0ABT9MYU1</accession>
<dbReference type="EMBL" id="JAUSRA010000001">
    <property type="protein sequence ID" value="MDP9796613.1"/>
    <property type="molecule type" value="Genomic_DNA"/>
</dbReference>
<dbReference type="Proteomes" id="UP001240984">
    <property type="component" value="Unassembled WGS sequence"/>
</dbReference>
<dbReference type="Gene3D" id="3.40.1350.120">
    <property type="match status" value="1"/>
</dbReference>
<evidence type="ECO:0000256" key="1">
    <source>
        <dbReference type="SAM" id="MobiDB-lite"/>
    </source>
</evidence>
<evidence type="ECO:0000313" key="4">
    <source>
        <dbReference type="Proteomes" id="UP001240984"/>
    </source>
</evidence>
<evidence type="ECO:0000313" key="3">
    <source>
        <dbReference type="EMBL" id="MDP9796613.1"/>
    </source>
</evidence>
<feature type="compositionally biased region" description="Low complexity" evidence="1">
    <location>
        <begin position="83"/>
        <end position="95"/>
    </location>
</feature>
<reference evidence="3 4" key="1">
    <citation type="submission" date="2023-07" db="EMBL/GenBank/DDBJ databases">
        <title>Sequencing the genomes of 1000 actinobacteria strains.</title>
        <authorList>
            <person name="Klenk H.-P."/>
        </authorList>
    </citation>
    <scope>NUCLEOTIDE SEQUENCE [LARGE SCALE GENOMIC DNA]</scope>
    <source>
        <strain evidence="3 4">DSM 44710</strain>
    </source>
</reference>
<dbReference type="InterPro" id="IPR033806">
    <property type="entry name" value="CDI_toxin_Bp1026b-like"/>
</dbReference>
<gene>
    <name evidence="3" type="ORF">J2S43_005125</name>
</gene>
<feature type="compositionally biased region" description="Gly residues" evidence="1">
    <location>
        <begin position="1"/>
        <end position="12"/>
    </location>
</feature>
<organism evidence="3 4">
    <name type="scientific">Catenuloplanes nepalensis</name>
    <dbReference type="NCBI Taxonomy" id="587533"/>
    <lineage>
        <taxon>Bacteria</taxon>
        <taxon>Bacillati</taxon>
        <taxon>Actinomycetota</taxon>
        <taxon>Actinomycetes</taxon>
        <taxon>Micromonosporales</taxon>
        <taxon>Micromonosporaceae</taxon>
        <taxon>Catenuloplanes</taxon>
    </lineage>
</organism>
<feature type="domain" description="tRNA nuclease CdiA C-terminal" evidence="2">
    <location>
        <begin position="239"/>
        <end position="318"/>
    </location>
</feature>
<dbReference type="CDD" id="cd13442">
    <property type="entry name" value="CDI_toxin_Bp1026b-like"/>
    <property type="match status" value="1"/>
</dbReference>
<protein>
    <recommendedName>
        <fullName evidence="2">tRNA nuclease CdiA C-terminal domain-containing protein</fullName>
    </recommendedName>
</protein>
<feature type="compositionally biased region" description="Gly residues" evidence="1">
    <location>
        <begin position="96"/>
        <end position="156"/>
    </location>
</feature>
<name>A0ABT9MYU1_9ACTN</name>
<evidence type="ECO:0000259" key="2">
    <source>
        <dbReference type="Pfam" id="PF18451"/>
    </source>
</evidence>
<feature type="compositionally biased region" description="Gly residues" evidence="1">
    <location>
        <begin position="61"/>
        <end position="82"/>
    </location>
</feature>